<evidence type="ECO:0000313" key="2">
    <source>
        <dbReference type="Proteomes" id="UP000324222"/>
    </source>
</evidence>
<reference evidence="1 2" key="1">
    <citation type="submission" date="2019-05" db="EMBL/GenBank/DDBJ databases">
        <title>Another draft genome of Portunus trituberculatus and its Hox gene families provides insights of decapod evolution.</title>
        <authorList>
            <person name="Jeong J.-H."/>
            <person name="Song I."/>
            <person name="Kim S."/>
            <person name="Choi T."/>
            <person name="Kim D."/>
            <person name="Ryu S."/>
            <person name="Kim W."/>
        </authorList>
    </citation>
    <scope>NUCLEOTIDE SEQUENCE [LARGE SCALE GENOMIC DNA]</scope>
    <source>
        <tissue evidence="1">Muscle</tissue>
    </source>
</reference>
<evidence type="ECO:0000313" key="1">
    <source>
        <dbReference type="EMBL" id="MPD04130.1"/>
    </source>
</evidence>
<comment type="caution">
    <text evidence="1">The sequence shown here is derived from an EMBL/GenBank/DDBJ whole genome shotgun (WGS) entry which is preliminary data.</text>
</comment>
<sequence>MIAQIHQQVLSQTYILTLNTVTPITHELMEDALTILYK</sequence>
<dbReference type="EMBL" id="VSRR010139524">
    <property type="protein sequence ID" value="MPD04130.1"/>
    <property type="molecule type" value="Genomic_DNA"/>
</dbReference>
<gene>
    <name evidence="1" type="ORF">E2C01_099802</name>
</gene>
<dbReference type="AlphaFoldDB" id="A0A5B7KAH6"/>
<keyword evidence="2" id="KW-1185">Reference proteome</keyword>
<proteinExistence type="predicted"/>
<protein>
    <submittedName>
        <fullName evidence="1">Uncharacterized protein</fullName>
    </submittedName>
</protein>
<name>A0A5B7KAH6_PORTR</name>
<dbReference type="Proteomes" id="UP000324222">
    <property type="component" value="Unassembled WGS sequence"/>
</dbReference>
<organism evidence="1 2">
    <name type="scientific">Portunus trituberculatus</name>
    <name type="common">Swimming crab</name>
    <name type="synonym">Neptunus trituberculatus</name>
    <dbReference type="NCBI Taxonomy" id="210409"/>
    <lineage>
        <taxon>Eukaryota</taxon>
        <taxon>Metazoa</taxon>
        <taxon>Ecdysozoa</taxon>
        <taxon>Arthropoda</taxon>
        <taxon>Crustacea</taxon>
        <taxon>Multicrustacea</taxon>
        <taxon>Malacostraca</taxon>
        <taxon>Eumalacostraca</taxon>
        <taxon>Eucarida</taxon>
        <taxon>Decapoda</taxon>
        <taxon>Pleocyemata</taxon>
        <taxon>Brachyura</taxon>
        <taxon>Eubrachyura</taxon>
        <taxon>Portunoidea</taxon>
        <taxon>Portunidae</taxon>
        <taxon>Portuninae</taxon>
        <taxon>Portunus</taxon>
    </lineage>
</organism>
<accession>A0A5B7KAH6</accession>